<comment type="caution">
    <text evidence="2">The sequence shown here is derived from an EMBL/GenBank/DDBJ whole genome shotgun (WGS) entry which is preliminary data.</text>
</comment>
<accession>A0A1S1MYB5</accession>
<dbReference type="RefSeq" id="WP_071029382.1">
    <property type="nucleotide sequence ID" value="NZ_MLQM01000199.1"/>
</dbReference>
<evidence type="ECO:0000256" key="1">
    <source>
        <dbReference type="SAM" id="SignalP"/>
    </source>
</evidence>
<sequence>MRRLVTALAGAGLVLAVAPPAVSAAASDTATTLFPVNDSADQLETHSWVDCKVAAAHCDFIAGVQLRTPDGVAGFPPDLWARQSTEIRSNKRSAYLDVHTAGGEGPWADRGGPGTKVFKEGGTATVTSLYNGAGPPDKYQTVGTIDSNDWATGRPATDAKVIVCANVQVVYAGVNLTTPSTCAQATFS</sequence>
<evidence type="ECO:0000313" key="4">
    <source>
        <dbReference type="Proteomes" id="UP000179734"/>
    </source>
</evidence>
<evidence type="ECO:0000313" key="2">
    <source>
        <dbReference type="EMBL" id="OHU93785.1"/>
    </source>
</evidence>
<reference evidence="3" key="3">
    <citation type="submission" date="2018-01" db="EMBL/GenBank/DDBJ databases">
        <authorList>
            <person name="Gaut B.S."/>
            <person name="Morton B.R."/>
            <person name="Clegg M.T."/>
            <person name="Duvall M.R."/>
        </authorList>
    </citation>
    <scope>NUCLEOTIDE SEQUENCE</scope>
    <source>
        <strain evidence="3">ATCC BAA-2683</strain>
    </source>
</reference>
<keyword evidence="4" id="KW-1185">Reference proteome</keyword>
<keyword evidence="1" id="KW-0732">Signal</keyword>
<dbReference type="EMBL" id="MLQM01000199">
    <property type="protein sequence ID" value="OHU93785.1"/>
    <property type="molecule type" value="Genomic_DNA"/>
</dbReference>
<dbReference type="Proteomes" id="UP000179734">
    <property type="component" value="Unassembled WGS sequence"/>
</dbReference>
<dbReference type="AlphaFoldDB" id="A0A1S1MYB5"/>
<reference evidence="2 4" key="1">
    <citation type="submission" date="2016-10" db="EMBL/GenBank/DDBJ databases">
        <title>Genome sequence of Mycobacterium talmonii.</title>
        <authorList>
            <person name="Greninger A.L."/>
            <person name="Elliott B."/>
            <person name="Vasireddy S."/>
            <person name="Vasireddy R."/>
        </authorList>
    </citation>
    <scope>NUCLEOTIDE SEQUENCE [LARGE SCALE GENOMIC DNA]</scope>
    <source>
        <strain evidence="2">MO-5499</strain>
        <strain evidence="4">NE-TNMC-100812</strain>
    </source>
</reference>
<protein>
    <recommendedName>
        <fullName evidence="6">Secreted protein</fullName>
    </recommendedName>
</protein>
<proteinExistence type="predicted"/>
<dbReference type="Proteomes" id="UP000238296">
    <property type="component" value="Unassembled WGS sequence"/>
</dbReference>
<evidence type="ECO:0008006" key="6">
    <source>
        <dbReference type="Google" id="ProtNLM"/>
    </source>
</evidence>
<gene>
    <name evidence="2" type="ORF">BKN37_23710</name>
    <name evidence="3" type="ORF">C1Y40_00394</name>
</gene>
<evidence type="ECO:0000313" key="5">
    <source>
        <dbReference type="Proteomes" id="UP000238296"/>
    </source>
</evidence>
<dbReference type="EMBL" id="PPEA01000068">
    <property type="protein sequence ID" value="PQM49372.1"/>
    <property type="molecule type" value="Genomic_DNA"/>
</dbReference>
<reference evidence="3 5" key="2">
    <citation type="journal article" date="2017" name="Int. J. Syst. Evol. Microbiol.">
        <title>Mycobacterium talmoniae sp. nov., a slowly growing mycobacterium isolated from human respiratory samples.</title>
        <authorList>
            <person name="Davidson R.M."/>
            <person name="DeGroote M.A."/>
            <person name="Marola J.L."/>
            <person name="Buss S."/>
            <person name="Jones V."/>
            <person name="McNeil M.R."/>
            <person name="Freifeld A.G."/>
            <person name="Elaine Epperson L."/>
            <person name="Hasan N.A."/>
            <person name="Jackson M."/>
            <person name="Iwen P.C."/>
            <person name="Salfinger M."/>
            <person name="Strong M."/>
        </authorList>
    </citation>
    <scope>NUCLEOTIDE SEQUENCE [LARGE SCALE GENOMIC DNA]</scope>
    <source>
        <strain evidence="3 5">ATCC BAA-2683</strain>
    </source>
</reference>
<feature type="signal peptide" evidence="1">
    <location>
        <begin position="1"/>
        <end position="24"/>
    </location>
</feature>
<feature type="chain" id="PRO_5038296448" description="Secreted protein" evidence="1">
    <location>
        <begin position="25"/>
        <end position="188"/>
    </location>
</feature>
<organism evidence="2 4">
    <name type="scientific">Mycobacterium talmoniae</name>
    <dbReference type="NCBI Taxonomy" id="1858794"/>
    <lineage>
        <taxon>Bacteria</taxon>
        <taxon>Bacillati</taxon>
        <taxon>Actinomycetota</taxon>
        <taxon>Actinomycetes</taxon>
        <taxon>Mycobacteriales</taxon>
        <taxon>Mycobacteriaceae</taxon>
        <taxon>Mycobacterium</taxon>
    </lineage>
</organism>
<evidence type="ECO:0000313" key="3">
    <source>
        <dbReference type="EMBL" id="PQM49372.1"/>
    </source>
</evidence>
<name>A0A1S1MYB5_9MYCO</name>